<keyword evidence="1" id="KW-0812">Transmembrane</keyword>
<evidence type="ECO:0000256" key="1">
    <source>
        <dbReference type="SAM" id="Phobius"/>
    </source>
</evidence>
<dbReference type="Gene3D" id="1.10.2080.10">
    <property type="entry name" value="Insect odorant-binding protein A10/Ejaculatory bulb-specific protein 3"/>
    <property type="match status" value="1"/>
</dbReference>
<evidence type="ECO:0000313" key="3">
    <source>
        <dbReference type="Proteomes" id="UP001152759"/>
    </source>
</evidence>
<dbReference type="InterPro" id="IPR036682">
    <property type="entry name" value="OS_D_A10/PebIII_sf"/>
</dbReference>
<feature type="transmembrane region" description="Helical" evidence="1">
    <location>
        <begin position="70"/>
        <end position="90"/>
    </location>
</feature>
<dbReference type="PANTHER" id="PTHR11257">
    <property type="entry name" value="CHEMOSENSORY PROTEIN-RELATED"/>
    <property type="match status" value="1"/>
</dbReference>
<dbReference type="AlphaFoldDB" id="A0A9P0AAF3"/>
<protein>
    <submittedName>
        <fullName evidence="2">Uncharacterized protein</fullName>
    </submittedName>
</protein>
<accession>A0A9P0AAF3</accession>
<reference evidence="2" key="1">
    <citation type="submission" date="2021-12" db="EMBL/GenBank/DDBJ databases">
        <authorList>
            <person name="King R."/>
        </authorList>
    </citation>
    <scope>NUCLEOTIDE SEQUENCE</scope>
</reference>
<name>A0A9P0AAF3_BEMTA</name>
<evidence type="ECO:0000313" key="2">
    <source>
        <dbReference type="EMBL" id="CAH0386474.1"/>
    </source>
</evidence>
<organism evidence="2 3">
    <name type="scientific">Bemisia tabaci</name>
    <name type="common">Sweetpotato whitefly</name>
    <name type="synonym">Aleurodes tabaci</name>
    <dbReference type="NCBI Taxonomy" id="7038"/>
    <lineage>
        <taxon>Eukaryota</taxon>
        <taxon>Metazoa</taxon>
        <taxon>Ecdysozoa</taxon>
        <taxon>Arthropoda</taxon>
        <taxon>Hexapoda</taxon>
        <taxon>Insecta</taxon>
        <taxon>Pterygota</taxon>
        <taxon>Neoptera</taxon>
        <taxon>Paraneoptera</taxon>
        <taxon>Hemiptera</taxon>
        <taxon>Sternorrhyncha</taxon>
        <taxon>Aleyrodoidea</taxon>
        <taxon>Aleyrodidae</taxon>
        <taxon>Aleyrodinae</taxon>
        <taxon>Bemisia</taxon>
    </lineage>
</organism>
<keyword evidence="3" id="KW-1185">Reference proteome</keyword>
<dbReference type="InterPro" id="IPR005055">
    <property type="entry name" value="A10/PebIII"/>
</dbReference>
<sequence length="197" mass="22178">MRPQSLRMTFSCSIDIFLIVDLFFPQRDAISTNLAHHRIRIKAVSPSSKPSVLQSPSKSVYLTRCCSSSIMNFLSVVVLVCCLFAAVLSAPAEFYTSQFDNIDIESILNNEKLLDNYFKCLMDEGPCTLEGRTLKSLVPDALNTSCAKCTDKQKQIARRVITFYLDKYPANSARIIKKYDPENKFKDGIEKALLGSR</sequence>
<gene>
    <name evidence="2" type="ORF">BEMITA_LOCUS5589</name>
</gene>
<proteinExistence type="predicted"/>
<keyword evidence="1" id="KW-0472">Membrane</keyword>
<dbReference type="PANTHER" id="PTHR11257:SF13">
    <property type="entry name" value="GEO07322P1"/>
    <property type="match status" value="1"/>
</dbReference>
<dbReference type="EMBL" id="OU963864">
    <property type="protein sequence ID" value="CAH0386474.1"/>
    <property type="molecule type" value="Genomic_DNA"/>
</dbReference>
<keyword evidence="1" id="KW-1133">Transmembrane helix</keyword>
<dbReference type="Proteomes" id="UP001152759">
    <property type="component" value="Chromosome 3"/>
</dbReference>
<dbReference type="SUPFAM" id="SSF100910">
    <property type="entry name" value="Chemosensory protein Csp2"/>
    <property type="match status" value="1"/>
</dbReference>
<dbReference type="KEGG" id="btab:109029910"/>
<dbReference type="Pfam" id="PF03392">
    <property type="entry name" value="OS-D"/>
    <property type="match status" value="1"/>
</dbReference>